<dbReference type="RefSeq" id="WP_161257545.1">
    <property type="nucleotide sequence ID" value="NZ_WXEY01000006.1"/>
</dbReference>
<protein>
    <submittedName>
        <fullName evidence="1">DUF370 domain-containing protein</fullName>
    </submittedName>
</protein>
<evidence type="ECO:0000313" key="2">
    <source>
        <dbReference type="Proteomes" id="UP000463470"/>
    </source>
</evidence>
<dbReference type="Proteomes" id="UP000463470">
    <property type="component" value="Unassembled WGS sequence"/>
</dbReference>
<dbReference type="OrthoDB" id="9811390at2"/>
<organism evidence="1 2">
    <name type="scientific">Heliomicrobium undosum</name>
    <dbReference type="NCBI Taxonomy" id="121734"/>
    <lineage>
        <taxon>Bacteria</taxon>
        <taxon>Bacillati</taxon>
        <taxon>Bacillota</taxon>
        <taxon>Clostridia</taxon>
        <taxon>Eubacteriales</taxon>
        <taxon>Heliobacteriaceae</taxon>
        <taxon>Heliomicrobium</taxon>
    </lineage>
</organism>
<dbReference type="NCBIfam" id="NF046065">
    <property type="entry name" value="MtxRegRemB"/>
    <property type="match status" value="1"/>
</dbReference>
<evidence type="ECO:0000313" key="1">
    <source>
        <dbReference type="EMBL" id="MZP29674.1"/>
    </source>
</evidence>
<name>A0A845L4B2_9FIRM</name>
<dbReference type="EMBL" id="WXEY01000006">
    <property type="protein sequence ID" value="MZP29674.1"/>
    <property type="molecule type" value="Genomic_DNA"/>
</dbReference>
<accession>A0A845L4B2</accession>
<dbReference type="Pfam" id="PF04025">
    <property type="entry name" value="RemA-like"/>
    <property type="match status" value="1"/>
</dbReference>
<reference evidence="1 2" key="1">
    <citation type="submission" date="2020-01" db="EMBL/GenBank/DDBJ databases">
        <title>Whole-genome sequence of Heliobacterium undosum DSM 13378.</title>
        <authorList>
            <person name="Kyndt J.A."/>
            <person name="Meyer T.E."/>
        </authorList>
    </citation>
    <scope>NUCLEOTIDE SEQUENCE [LARGE SCALE GENOMIC DNA]</scope>
    <source>
        <strain evidence="1 2">DSM 13378</strain>
    </source>
</reference>
<dbReference type="InterPro" id="IPR007169">
    <property type="entry name" value="RemA-like"/>
</dbReference>
<proteinExistence type="predicted"/>
<gene>
    <name evidence="1" type="ORF">GTO91_08150</name>
</gene>
<dbReference type="AlphaFoldDB" id="A0A845L4B2"/>
<comment type="caution">
    <text evidence="1">The sequence shown here is derived from an EMBL/GenBank/DDBJ whole genome shotgun (WGS) entry which is preliminary data.</text>
</comment>
<keyword evidence="2" id="KW-1185">Reference proteome</keyword>
<sequence length="92" mass="10347">MFLHLGGEVIVPKEEIVAIIDLESSSQAATTKEFLSTVHDEGFVKRIAEEGKEKSFIVTTKYIYLSPISSTTLMKRGNNIKAMLKAWEESQR</sequence>